<dbReference type="KEGG" id="cpb:Cphamn1_1159"/>
<gene>
    <name evidence="2" type="ordered locus">Cphamn1_1159</name>
</gene>
<dbReference type="HOGENOM" id="CLU_080101_0_0_10"/>
<evidence type="ECO:0000259" key="1">
    <source>
        <dbReference type="Pfam" id="PF18899"/>
    </source>
</evidence>
<dbReference type="InterPro" id="IPR011856">
    <property type="entry name" value="tRNA_endonuc-like_dom_sf"/>
</dbReference>
<name>B3EQR4_CHLPB</name>
<dbReference type="eggNOG" id="COG3586">
    <property type="taxonomic scope" value="Bacteria"/>
</dbReference>
<dbReference type="AlphaFoldDB" id="B3EQR4"/>
<evidence type="ECO:0000313" key="2">
    <source>
        <dbReference type="EMBL" id="ACE04095.1"/>
    </source>
</evidence>
<organism evidence="2">
    <name type="scientific">Chlorobium phaeobacteroides (strain BS1)</name>
    <dbReference type="NCBI Taxonomy" id="331678"/>
    <lineage>
        <taxon>Bacteria</taxon>
        <taxon>Pseudomonadati</taxon>
        <taxon>Chlorobiota</taxon>
        <taxon>Chlorobiia</taxon>
        <taxon>Chlorobiales</taxon>
        <taxon>Chlorobiaceae</taxon>
        <taxon>Chlorobium/Pelodictyon group</taxon>
        <taxon>Chlorobium</taxon>
    </lineage>
</organism>
<reference evidence="2" key="1">
    <citation type="submission" date="2008-06" db="EMBL/GenBank/DDBJ databases">
        <title>Complete sequence of Chlorobium phaeobacteroides BS1.</title>
        <authorList>
            <consortium name="US DOE Joint Genome Institute"/>
            <person name="Lucas S."/>
            <person name="Copeland A."/>
            <person name="Lapidus A."/>
            <person name="Glavina del Rio T."/>
            <person name="Dalin E."/>
            <person name="Tice H."/>
            <person name="Bruce D."/>
            <person name="Goodwin L."/>
            <person name="Pitluck S."/>
            <person name="Schmutz J."/>
            <person name="Larimer F."/>
            <person name="Land M."/>
            <person name="Hauser L."/>
            <person name="Kyrpides N."/>
            <person name="Ovchinnikova G."/>
            <person name="Li T."/>
            <person name="Liu Z."/>
            <person name="Zhao F."/>
            <person name="Overmann J."/>
            <person name="Bryant D.A."/>
            <person name="Richardson P."/>
        </authorList>
    </citation>
    <scope>NUCLEOTIDE SEQUENCE [LARGE SCALE GENOMIC DNA]</scope>
    <source>
        <strain evidence="2">BS1</strain>
    </source>
</reference>
<dbReference type="GO" id="GO:0003676">
    <property type="term" value="F:nucleic acid binding"/>
    <property type="evidence" value="ECO:0007669"/>
    <property type="project" value="InterPro"/>
</dbReference>
<feature type="domain" description="DUF5655" evidence="1">
    <location>
        <begin position="229"/>
        <end position="338"/>
    </location>
</feature>
<protein>
    <recommendedName>
        <fullName evidence="1">DUF5655 domain-containing protein</fullName>
    </recommendedName>
</protein>
<sequence length="342" mass="38826">MYNKALHRTAKSAAGELNVRSWRKNRRTFHMPLFEMSGKNLTPVEQANFALEKELQTLIEKNLAVVFNCRFVASEFSTGALHAGRIDSLALSEDNNPVIIEYKKVESSELINQSLFYLHWIQDHKGDFEIAVQRKLGNGVEVDWSDVRVICIAPNYKKYDVHAVQVMGANIELWKYRLFKNESIYLEEVFQATKVTASPSSVYGGKNPVMVEAGKKAAQVRATATYEFDEHLEGKPAHIQSLMHSIREFIVGLDPAIEEVPKKFYVAYKISQNIVCMEPQSRNIKLFVKLSATNVESPPKFYRDVTEIGHYGTGDTEFTISSEQDFELIKPYIEAAYNKVGG</sequence>
<dbReference type="InterPro" id="IPR043714">
    <property type="entry name" value="DUF5655"/>
</dbReference>
<dbReference type="Pfam" id="PF18899">
    <property type="entry name" value="DUF5655"/>
    <property type="match status" value="1"/>
</dbReference>
<dbReference type="Gene3D" id="3.40.1350.10">
    <property type="match status" value="1"/>
</dbReference>
<proteinExistence type="predicted"/>
<dbReference type="EMBL" id="CP001101">
    <property type="protein sequence ID" value="ACE04095.1"/>
    <property type="molecule type" value="Genomic_DNA"/>
</dbReference>
<accession>B3EQR4</accession>